<name>A0ABP0PRI7_9DINO</name>
<evidence type="ECO:0000256" key="11">
    <source>
        <dbReference type="ARBA" id="ARBA00048679"/>
    </source>
</evidence>
<dbReference type="InterPro" id="IPR009091">
    <property type="entry name" value="RCC1/BLIP-II"/>
</dbReference>
<evidence type="ECO:0000256" key="2">
    <source>
        <dbReference type="ARBA" id="ARBA00012513"/>
    </source>
</evidence>
<dbReference type="EMBL" id="CAXAMM010038002">
    <property type="protein sequence ID" value="CAK9078038.1"/>
    <property type="molecule type" value="Genomic_DNA"/>
</dbReference>
<protein>
    <recommendedName>
        <fullName evidence="2">non-specific serine/threonine protein kinase</fullName>
        <ecNumber evidence="2">2.7.11.1</ecNumber>
    </recommendedName>
</protein>
<feature type="signal peptide" evidence="13">
    <location>
        <begin position="1"/>
        <end position="22"/>
    </location>
</feature>
<evidence type="ECO:0000313" key="16">
    <source>
        <dbReference type="Proteomes" id="UP001642464"/>
    </source>
</evidence>
<dbReference type="Gene3D" id="2.60.40.10">
    <property type="entry name" value="Immunoglobulins"/>
    <property type="match status" value="2"/>
</dbReference>
<evidence type="ECO:0000256" key="6">
    <source>
        <dbReference type="ARBA" id="ARBA00023136"/>
    </source>
</evidence>
<keyword evidence="8" id="KW-0675">Receptor</keyword>
<comment type="subcellular location">
    <subcellularLocation>
        <location evidence="1">Membrane</location>
        <topology evidence="1">Single-pass type I membrane protein</topology>
    </subcellularLocation>
</comment>
<proteinExistence type="predicted"/>
<comment type="catalytic activity">
    <reaction evidence="11">
        <text>L-seryl-[protein] + ATP = O-phospho-L-seryl-[protein] + ADP + H(+)</text>
        <dbReference type="Rhea" id="RHEA:17989"/>
        <dbReference type="Rhea" id="RHEA-COMP:9863"/>
        <dbReference type="Rhea" id="RHEA-COMP:11604"/>
        <dbReference type="ChEBI" id="CHEBI:15378"/>
        <dbReference type="ChEBI" id="CHEBI:29999"/>
        <dbReference type="ChEBI" id="CHEBI:30616"/>
        <dbReference type="ChEBI" id="CHEBI:83421"/>
        <dbReference type="ChEBI" id="CHEBI:456216"/>
        <dbReference type="EC" id="2.7.11.1"/>
    </reaction>
</comment>
<reference evidence="15 16" key="1">
    <citation type="submission" date="2024-02" db="EMBL/GenBank/DDBJ databases">
        <authorList>
            <person name="Chen Y."/>
            <person name="Shah S."/>
            <person name="Dougan E. K."/>
            <person name="Thang M."/>
            <person name="Chan C."/>
        </authorList>
    </citation>
    <scope>NUCLEOTIDE SEQUENCE [LARGE SCALE GENOMIC DNA]</scope>
</reference>
<keyword evidence="16" id="KW-1185">Reference proteome</keyword>
<evidence type="ECO:0000256" key="12">
    <source>
        <dbReference type="SAM" id="MobiDB-lite"/>
    </source>
</evidence>
<keyword evidence="7" id="KW-1015">Disulfide bond</keyword>
<evidence type="ECO:0000256" key="7">
    <source>
        <dbReference type="ARBA" id="ARBA00023157"/>
    </source>
</evidence>
<keyword evidence="9" id="KW-0325">Glycoprotein</keyword>
<keyword evidence="5" id="KW-1133">Transmembrane helix</keyword>
<organism evidence="15 16">
    <name type="scientific">Durusdinium trenchii</name>
    <dbReference type="NCBI Taxonomy" id="1381693"/>
    <lineage>
        <taxon>Eukaryota</taxon>
        <taxon>Sar</taxon>
        <taxon>Alveolata</taxon>
        <taxon>Dinophyceae</taxon>
        <taxon>Suessiales</taxon>
        <taxon>Symbiodiniaceae</taxon>
        <taxon>Durusdinium</taxon>
    </lineage>
</organism>
<feature type="domain" description="Pesticidal crystal protein Cry22Aa Ig-like" evidence="14">
    <location>
        <begin position="251"/>
        <end position="321"/>
    </location>
</feature>
<evidence type="ECO:0000256" key="3">
    <source>
        <dbReference type="ARBA" id="ARBA00022692"/>
    </source>
</evidence>
<accession>A0ABP0PRI7</accession>
<feature type="region of interest" description="Disordered" evidence="12">
    <location>
        <begin position="1057"/>
        <end position="1078"/>
    </location>
</feature>
<evidence type="ECO:0000313" key="15">
    <source>
        <dbReference type="EMBL" id="CAK9078038.1"/>
    </source>
</evidence>
<comment type="catalytic activity">
    <reaction evidence="10">
        <text>L-threonyl-[protein] + ATP = O-phospho-L-threonyl-[protein] + ADP + H(+)</text>
        <dbReference type="Rhea" id="RHEA:46608"/>
        <dbReference type="Rhea" id="RHEA-COMP:11060"/>
        <dbReference type="Rhea" id="RHEA-COMP:11605"/>
        <dbReference type="ChEBI" id="CHEBI:15378"/>
        <dbReference type="ChEBI" id="CHEBI:30013"/>
        <dbReference type="ChEBI" id="CHEBI:30616"/>
        <dbReference type="ChEBI" id="CHEBI:61977"/>
        <dbReference type="ChEBI" id="CHEBI:456216"/>
        <dbReference type="EC" id="2.7.11.1"/>
    </reaction>
</comment>
<evidence type="ECO:0000256" key="1">
    <source>
        <dbReference type="ARBA" id="ARBA00004479"/>
    </source>
</evidence>
<evidence type="ECO:0000256" key="8">
    <source>
        <dbReference type="ARBA" id="ARBA00023170"/>
    </source>
</evidence>
<comment type="caution">
    <text evidence="15">The sequence shown here is derived from an EMBL/GenBank/DDBJ whole genome shotgun (WGS) entry which is preliminary data.</text>
</comment>
<evidence type="ECO:0000256" key="5">
    <source>
        <dbReference type="ARBA" id="ARBA00022989"/>
    </source>
</evidence>
<evidence type="ECO:0000259" key="14">
    <source>
        <dbReference type="Pfam" id="PF16403"/>
    </source>
</evidence>
<dbReference type="InterPro" id="IPR013783">
    <property type="entry name" value="Ig-like_fold"/>
</dbReference>
<evidence type="ECO:0000256" key="13">
    <source>
        <dbReference type="SAM" id="SignalP"/>
    </source>
</evidence>
<dbReference type="SUPFAM" id="SSF50985">
    <property type="entry name" value="RCC1/BLIP-II"/>
    <property type="match status" value="2"/>
</dbReference>
<sequence length="2013" mass="216072">MLLHVRWHGFVLVVVRAGLVQILSIDPQNTNSCPADWQLTTEGSGNQVCVRSGFPSSSVLIDSYAAMVAENNIKGRRIFDRITGTGQIYQKGSTDAFETGTRDVSSIDSSDYVDGMSITMGTPRSHIFTLALGTSYDTALGTAGMCPCGSGTQSLQRCGGDAVPAFLAGQADSAADSAREVICDSGTLGSASLAWGSRVVSINFDVSLSVTSESFEANRSGHGVSSNEDVGILELFLNVDEIEDTTAPVLSLLGATTLKAEIGKPFVDPWATCVDDLDGDLTTNITVAGWVNTSRFGSTLLVYSCEDSRENSANVSRLVLVVDSGLPSIELVGEARLCLEDGVNYIERGAICEDEVDGKSPAKISGSVDVDVLGDHYVDYFCVDSVGNNFTVQRRVTVISSEMPGDLHMASFSATVRGSTVSSAPQVHLADVDPRSDFSFNWSDAVVAGTEGCRFISISTGSTFVRRYEGVEVLNQWNLLDGEQLSLPQGSNTVLEAGLQDQTTYEFSFDEHLLISSGRTGGSAEQRLLISTGDYTGPRVVRSAPRAFQSAWPLSEPWAASTKESLSITFDEPIWASGNSSRMRISEEETLEEVPCDGSTSPRGFWISVAGSELKLEMVATWRACVEVQVSVDAGCLVDASANPSEPLQLIFLSSCVLTVSPDRDQTGVAINSPVLFSFAEPIEFQENGTGIAVEIVGEREEIYGLQDWPLVYILGSTLTLDLACVTKYCRIFSALPNATLRDFSSLGFCSNLPPQECKGKLHRVSLRDGLLLRNGSWPPNVNATWGSHDVPAQFIEDPYYFTLEPADYTAPTLLVMDVSVTATGVDVRVQIDEDGSVVCAALSDVTGACTADIELLQEYSNSSCNVTRSDCIHCDPPSFGCITRSSMWVDDGCSGRFWLEGAEVDCQSSELDTTIHDAAFASVLSVGHRHACALRKEDRAAVCWGKADYIDPVTFSAPAGSFKSIAAGYVHTCAVDEATELITCWGSDLHGETAGPGGISTFDYVTSGYQFSCALRSSDHKAECWGLDDSGQASPPDVAFLTISAGYRLKNPKDVGQCSPPSGEFLSQSDRGEPLPHGSLSSGWAHGCVVRKSDQGISCWGDNSNGQTDAPQDPKGAPFCAVMQTVNLFWKLAVEDLGALGHLQLPAEAQQLKEIEEPHITLLYFGGRDEKKAARKEGISLMEFEHMNLVLATRQGEQVSFAANGVVVHPAVVFATVSLPSDLPCSNSQPFLKLRASPEASGSIVRTLLEHSPCLTGSETALKLPGPVVLSGRIEMETASPLLCQIRREPRLPDEHQGAWVYVKKHSSLCCAIVHFPSSRVRDAAMDCAPAAACRTYPLITFDMKPHHETLDGDKKEVPDAMFIAWDKNGGCGSGSRKYSITGSDLTARDLQVLFDMVTEPFMTSCPHRGADLLDDLLHSKYPGGTASGTGSSSEEVVVVRLTRMARSSKVTNLLLQSPILEPCRLRVQAAGGDIMPSWAAGAKIFVPRIQPHELAEAGVKLQDHHLVVYRSDVDLLQAALAEIPCRQRPKLSQEQHMGKRKDQAEEEPSFVVVCTLRTNSSLGFLLDKGQARKGFHRRDWHRLLAEVAGKADSLVKNGTVRCWGLDTFGQSSPYSATSTPSVGFGGIALDDDYSCGLCFDGVAYCWGKDDFGQASPPTDSFSIFGLPDEFENVTCQSDSAASSQRIKGISGARDASASASLVYESTVGYAEAFLTLTGLSEGSTYGIYCTVEDDEVPVLNVLSNSVIAAVGREVTMPDRTAPQWVAVRSVAPAHRGAVWLTVASDEPVKAYCVARRDGEAPPTRSEILKSSSLGYGVLNLTNSILLENLALDTSYDAYCTVRDLAGNWAADQVLAESKFDFHVARDLVPPQLLSTEPSSGSTVVCEADGFEAGCKTTLKLIFDEDLHRGVGNLTAVCLNNPGICLDLDLPMETETSTHGSSSILFNELTVHFTTPLTDASNFKVVIDSGALRDMSGNPVSLDETCVDWIPATAKDALPDACLGTFAFWTPS</sequence>
<dbReference type="EC" id="2.7.11.1" evidence="2"/>
<dbReference type="Gene3D" id="2.130.10.30">
    <property type="entry name" value="Regulator of chromosome condensation 1/beta-lactamase-inhibitor protein II"/>
    <property type="match status" value="2"/>
</dbReference>
<dbReference type="Pfam" id="PF16403">
    <property type="entry name" value="Bact_surface_Ig-like"/>
    <property type="match status" value="2"/>
</dbReference>
<evidence type="ECO:0000256" key="9">
    <source>
        <dbReference type="ARBA" id="ARBA00023180"/>
    </source>
</evidence>
<keyword evidence="4 13" id="KW-0732">Signal</keyword>
<feature type="domain" description="Pesticidal crystal protein Cry22Aa Ig-like" evidence="14">
    <location>
        <begin position="329"/>
        <end position="398"/>
    </location>
</feature>
<dbReference type="InterPro" id="IPR032179">
    <property type="entry name" value="Cry22Aa_Ig-like"/>
</dbReference>
<dbReference type="PANTHER" id="PTHR47460:SF1">
    <property type="entry name" value="SERINE_THREONINE-PROTEIN KINASE-LIKE PROTEIN ACR4"/>
    <property type="match status" value="1"/>
</dbReference>
<feature type="chain" id="PRO_5047162316" description="non-specific serine/threonine protein kinase" evidence="13">
    <location>
        <begin position="23"/>
        <end position="2013"/>
    </location>
</feature>
<keyword evidence="6" id="KW-0472">Membrane</keyword>
<gene>
    <name evidence="15" type="ORF">SCF082_LOCUS37372</name>
</gene>
<evidence type="ECO:0000256" key="4">
    <source>
        <dbReference type="ARBA" id="ARBA00022729"/>
    </source>
</evidence>
<evidence type="ECO:0000256" key="10">
    <source>
        <dbReference type="ARBA" id="ARBA00047899"/>
    </source>
</evidence>
<dbReference type="PANTHER" id="PTHR47460">
    <property type="entry name" value="SERINE/THREONINE-PROTEIN KINASE-LIKE PROTEIN ACR4"/>
    <property type="match status" value="1"/>
</dbReference>
<keyword evidence="3" id="KW-0812">Transmembrane</keyword>
<dbReference type="Proteomes" id="UP001642464">
    <property type="component" value="Unassembled WGS sequence"/>
</dbReference>